<dbReference type="AlphaFoldDB" id="A0AAD4HHR3"/>
<dbReference type="Pfam" id="PF03069">
    <property type="entry name" value="FmdA_AmdA"/>
    <property type="match status" value="1"/>
</dbReference>
<dbReference type="PANTHER" id="PTHR31891:SF1">
    <property type="entry name" value="FORMAMIDASE C869.04-RELATED"/>
    <property type="match status" value="1"/>
</dbReference>
<comment type="caution">
    <text evidence="1">The sequence shown here is derived from an EMBL/GenBank/DDBJ whole genome shotgun (WGS) entry which is preliminary data.</text>
</comment>
<organism evidence="1 2">
    <name type="scientific">Suillus fuscotomentosus</name>
    <dbReference type="NCBI Taxonomy" id="1912939"/>
    <lineage>
        <taxon>Eukaryota</taxon>
        <taxon>Fungi</taxon>
        <taxon>Dikarya</taxon>
        <taxon>Basidiomycota</taxon>
        <taxon>Agaricomycotina</taxon>
        <taxon>Agaricomycetes</taxon>
        <taxon>Agaricomycetidae</taxon>
        <taxon>Boletales</taxon>
        <taxon>Suillineae</taxon>
        <taxon>Suillaceae</taxon>
        <taxon>Suillus</taxon>
    </lineage>
</organism>
<dbReference type="EMBL" id="JABBWK010000060">
    <property type="protein sequence ID" value="KAG1895934.1"/>
    <property type="molecule type" value="Genomic_DNA"/>
</dbReference>
<accession>A0AAD4HHR3</accession>
<dbReference type="InterPro" id="IPR004304">
    <property type="entry name" value="FmdA_AmdA"/>
</dbReference>
<proteinExistence type="predicted"/>
<dbReference type="GeneID" id="64671662"/>
<keyword evidence="2" id="KW-1185">Reference proteome</keyword>
<name>A0AAD4HHR3_9AGAM</name>
<dbReference type="PANTHER" id="PTHR31891">
    <property type="entry name" value="FORMAMIDASE C869.04-RELATED"/>
    <property type="match status" value="1"/>
</dbReference>
<sequence length="149" mass="15749">MATVANSIAHPTLISVDAIHIFISQCRLIASPAREQKNLHNCWHPDIPAVATVKPGQVFNVECVDWTGAQIGNNDTSDDIRDVDLTSVHNLSGPIAVEGAEPGDCLVVDILDDMGWSDAAASGGACGKIRGDGRGLSMFSLYTLDMSSD</sequence>
<gene>
    <name evidence="1" type="ORF">F5891DRAFT_983796</name>
</gene>
<dbReference type="SUPFAM" id="SSF141130">
    <property type="entry name" value="Acetamidase/Formamidase-like"/>
    <property type="match status" value="1"/>
</dbReference>
<protein>
    <submittedName>
        <fullName evidence="1">Acetamidase/Formamidase family-domain-containing protein</fullName>
    </submittedName>
</protein>
<dbReference type="RefSeq" id="XP_041221510.1">
    <property type="nucleotide sequence ID" value="XM_041377364.1"/>
</dbReference>
<dbReference type="Gene3D" id="2.60.120.580">
    <property type="entry name" value="Acetamidase/Formamidase-like domains"/>
    <property type="match status" value="1"/>
</dbReference>
<evidence type="ECO:0000313" key="2">
    <source>
        <dbReference type="Proteomes" id="UP001195769"/>
    </source>
</evidence>
<dbReference type="Proteomes" id="UP001195769">
    <property type="component" value="Unassembled WGS sequence"/>
</dbReference>
<reference evidence="1" key="1">
    <citation type="journal article" date="2020" name="New Phytol.">
        <title>Comparative genomics reveals dynamic genome evolution in host specialist ectomycorrhizal fungi.</title>
        <authorList>
            <person name="Lofgren L.A."/>
            <person name="Nguyen N.H."/>
            <person name="Vilgalys R."/>
            <person name="Ruytinx J."/>
            <person name="Liao H.L."/>
            <person name="Branco S."/>
            <person name="Kuo A."/>
            <person name="LaButti K."/>
            <person name="Lipzen A."/>
            <person name="Andreopoulos W."/>
            <person name="Pangilinan J."/>
            <person name="Riley R."/>
            <person name="Hundley H."/>
            <person name="Na H."/>
            <person name="Barry K."/>
            <person name="Grigoriev I.V."/>
            <person name="Stajich J.E."/>
            <person name="Kennedy P.G."/>
        </authorList>
    </citation>
    <scope>NUCLEOTIDE SEQUENCE</scope>
    <source>
        <strain evidence="1">FC203</strain>
    </source>
</reference>
<dbReference type="GO" id="GO:0016811">
    <property type="term" value="F:hydrolase activity, acting on carbon-nitrogen (but not peptide) bonds, in linear amides"/>
    <property type="evidence" value="ECO:0007669"/>
    <property type="project" value="InterPro"/>
</dbReference>
<evidence type="ECO:0000313" key="1">
    <source>
        <dbReference type="EMBL" id="KAG1895934.1"/>
    </source>
</evidence>